<dbReference type="InterPro" id="IPR044878">
    <property type="entry name" value="UbiA_sf"/>
</dbReference>
<dbReference type="OrthoDB" id="9767568at2"/>
<dbReference type="PANTHER" id="PTHR13929:SF0">
    <property type="entry name" value="UBIA PRENYLTRANSFERASE DOMAIN-CONTAINING PROTEIN 1"/>
    <property type="match status" value="1"/>
</dbReference>
<dbReference type="UniPathway" id="UPA00079"/>
<proteinExistence type="predicted"/>
<dbReference type="GO" id="GO:0016020">
    <property type="term" value="C:membrane"/>
    <property type="evidence" value="ECO:0007669"/>
    <property type="project" value="UniProtKB-SubCell"/>
</dbReference>
<keyword evidence="3" id="KW-0474">Menaquinone biosynthesis</keyword>
<evidence type="ECO:0000256" key="1">
    <source>
        <dbReference type="ARBA" id="ARBA00004141"/>
    </source>
</evidence>
<reference evidence="8 9" key="1">
    <citation type="submission" date="2016-03" db="EMBL/GenBank/DDBJ databases">
        <title>Pediococcus and Lactobacillus from brewery environment - whole genome sequencing and assembly.</title>
        <authorList>
            <person name="Behr J."/>
            <person name="Geissler A.J."/>
            <person name="Vogel R.F."/>
        </authorList>
    </citation>
    <scope>NUCLEOTIDE SEQUENCE [LARGE SCALE GENOMIC DNA]</scope>
    <source>
        <strain evidence="8 9">TMW 1.1989</strain>
    </source>
</reference>
<dbReference type="GO" id="GO:0042371">
    <property type="term" value="P:vitamin K biosynthetic process"/>
    <property type="evidence" value="ECO:0007669"/>
    <property type="project" value="TreeGrafter"/>
</dbReference>
<dbReference type="Pfam" id="PF01040">
    <property type="entry name" value="UbiA"/>
    <property type="match status" value="1"/>
</dbReference>
<evidence type="ECO:0000256" key="7">
    <source>
        <dbReference type="ARBA" id="ARBA00023136"/>
    </source>
</evidence>
<dbReference type="RefSeq" id="WP_068223034.1">
    <property type="nucleotide sequence ID" value="NZ_CP014623.1"/>
</dbReference>
<dbReference type="STRING" id="375175.AYR53_06610"/>
<protein>
    <submittedName>
        <fullName evidence="8">1,4-dihydroxy-2-naphthoate prenyltransferase</fullName>
    </submittedName>
</protein>
<keyword evidence="6" id="KW-1133">Transmembrane helix</keyword>
<dbReference type="Gene3D" id="1.10.357.140">
    <property type="entry name" value="UbiA prenyltransferase"/>
    <property type="match status" value="1"/>
</dbReference>
<evidence type="ECO:0000313" key="9">
    <source>
        <dbReference type="Proteomes" id="UP000078582"/>
    </source>
</evidence>
<evidence type="ECO:0000256" key="5">
    <source>
        <dbReference type="ARBA" id="ARBA00022692"/>
    </source>
</evidence>
<dbReference type="GO" id="GO:0009234">
    <property type="term" value="P:menaquinone biosynthetic process"/>
    <property type="evidence" value="ECO:0007669"/>
    <property type="project" value="UniProtKB-UniPathway"/>
</dbReference>
<keyword evidence="9" id="KW-1185">Reference proteome</keyword>
<evidence type="ECO:0000313" key="8">
    <source>
        <dbReference type="EMBL" id="ANK62467.1"/>
    </source>
</evidence>
<name>A0A192H2K5_9LACO</name>
<keyword evidence="4 8" id="KW-0808">Transferase</keyword>
<dbReference type="KEGG" id="lbt:AYR52_01695"/>
<keyword evidence="7" id="KW-0472">Membrane</keyword>
<accession>A0A192H2K5</accession>
<dbReference type="InterPro" id="IPR026046">
    <property type="entry name" value="UBIAD1"/>
</dbReference>
<evidence type="ECO:0000256" key="2">
    <source>
        <dbReference type="ARBA" id="ARBA00004863"/>
    </source>
</evidence>
<dbReference type="Proteomes" id="UP000078582">
    <property type="component" value="Chromosome"/>
</dbReference>
<evidence type="ECO:0000256" key="3">
    <source>
        <dbReference type="ARBA" id="ARBA00022428"/>
    </source>
</evidence>
<keyword evidence="5" id="KW-0812">Transmembrane</keyword>
<dbReference type="AlphaFoldDB" id="A0A192H2K5"/>
<evidence type="ECO:0000256" key="6">
    <source>
        <dbReference type="ARBA" id="ARBA00022989"/>
    </source>
</evidence>
<dbReference type="GeneID" id="42981922"/>
<evidence type="ECO:0000256" key="4">
    <source>
        <dbReference type="ARBA" id="ARBA00022679"/>
    </source>
</evidence>
<comment type="subcellular location">
    <subcellularLocation>
        <location evidence="1">Membrane</location>
        <topology evidence="1">Multi-pass membrane protein</topology>
    </subcellularLocation>
</comment>
<sequence>MEATETKPMTFKLFLEFIRFNAKTASAIPFLIGLLYSIYYFQEVNWLSSLIYFVAQMSIAFFVTGFNNVQDYKLAVDKTYRDTDNIIGREHLSPKHALHLMLFFLALSCCLGVWLVFRTNLLMLFMGAIGIGVTIFYTYGPMPFSRFPLGEILAGCAEGFGVFFLTAYINVAPTTLMGLFVNWPEFQLKGNLLSLFILVLVGLPSILADSNIMFADNICDLEQDQRNHRYTLPYYLGKKRSLKLYPLVILSCYVTASLAIILGLLPPEELIIFLVLPKIIQNIRTFERVQIKKTTFETAIHNLILFHSMQIIALAIAIVRTQLLK</sequence>
<dbReference type="CDD" id="cd13962">
    <property type="entry name" value="PT_UbiA_UBIAD1"/>
    <property type="match status" value="1"/>
</dbReference>
<comment type="pathway">
    <text evidence="2">Quinol/quinone metabolism; menaquinone biosynthesis.</text>
</comment>
<dbReference type="PANTHER" id="PTHR13929">
    <property type="entry name" value="1,4-DIHYDROXY-2-NAPHTHOATE OCTAPRENYLTRANSFERASE"/>
    <property type="match status" value="1"/>
</dbReference>
<gene>
    <name evidence="8" type="ORF">AYR53_06610</name>
</gene>
<organism evidence="8 9">
    <name type="scientific">Loigolactobacillus backii</name>
    <dbReference type="NCBI Taxonomy" id="375175"/>
    <lineage>
        <taxon>Bacteria</taxon>
        <taxon>Bacillati</taxon>
        <taxon>Bacillota</taxon>
        <taxon>Bacilli</taxon>
        <taxon>Lactobacillales</taxon>
        <taxon>Lactobacillaceae</taxon>
        <taxon>Loigolactobacillus</taxon>
    </lineage>
</organism>
<dbReference type="GO" id="GO:0004659">
    <property type="term" value="F:prenyltransferase activity"/>
    <property type="evidence" value="ECO:0007669"/>
    <property type="project" value="InterPro"/>
</dbReference>
<dbReference type="InterPro" id="IPR000537">
    <property type="entry name" value="UbiA_prenyltransferase"/>
</dbReference>
<dbReference type="EMBL" id="CP014873">
    <property type="protein sequence ID" value="ANK62467.1"/>
    <property type="molecule type" value="Genomic_DNA"/>
</dbReference>